<dbReference type="Proteomes" id="UP001295794">
    <property type="component" value="Unassembled WGS sequence"/>
</dbReference>
<sequence length="93" mass="9793">MVICSRLLVVCPTRSAGRSMRACVRELCSPSVGQGRDDGNPVEGTGGSNNDSPDCIGGVVPMVRGIRRAGRVASQCHKNRQATLPPDGICEQQ</sequence>
<gene>
    <name evidence="2" type="ORF">MYCIT1_LOCUS8656</name>
</gene>
<keyword evidence="3" id="KW-1185">Reference proteome</keyword>
<evidence type="ECO:0000313" key="3">
    <source>
        <dbReference type="Proteomes" id="UP001295794"/>
    </source>
</evidence>
<reference evidence="2" key="1">
    <citation type="submission" date="2023-11" db="EMBL/GenBank/DDBJ databases">
        <authorList>
            <person name="De Vega J J."/>
            <person name="De Vega J J."/>
        </authorList>
    </citation>
    <scope>NUCLEOTIDE SEQUENCE</scope>
</reference>
<comment type="caution">
    <text evidence="2">The sequence shown here is derived from an EMBL/GenBank/DDBJ whole genome shotgun (WGS) entry which is preliminary data.</text>
</comment>
<evidence type="ECO:0000256" key="1">
    <source>
        <dbReference type="SAM" id="MobiDB-lite"/>
    </source>
</evidence>
<feature type="region of interest" description="Disordered" evidence="1">
    <location>
        <begin position="31"/>
        <end position="56"/>
    </location>
</feature>
<feature type="non-terminal residue" evidence="2">
    <location>
        <position position="93"/>
    </location>
</feature>
<protein>
    <submittedName>
        <fullName evidence="2">Uncharacterized protein</fullName>
    </submittedName>
</protein>
<name>A0AAD2H026_9AGAR</name>
<dbReference type="AlphaFoldDB" id="A0AAD2H026"/>
<proteinExistence type="predicted"/>
<organism evidence="2 3">
    <name type="scientific">Mycena citricolor</name>
    <dbReference type="NCBI Taxonomy" id="2018698"/>
    <lineage>
        <taxon>Eukaryota</taxon>
        <taxon>Fungi</taxon>
        <taxon>Dikarya</taxon>
        <taxon>Basidiomycota</taxon>
        <taxon>Agaricomycotina</taxon>
        <taxon>Agaricomycetes</taxon>
        <taxon>Agaricomycetidae</taxon>
        <taxon>Agaricales</taxon>
        <taxon>Marasmiineae</taxon>
        <taxon>Mycenaceae</taxon>
        <taxon>Mycena</taxon>
    </lineage>
</organism>
<evidence type="ECO:0000313" key="2">
    <source>
        <dbReference type="EMBL" id="CAK5266736.1"/>
    </source>
</evidence>
<accession>A0AAD2H026</accession>
<dbReference type="EMBL" id="CAVNYO010000110">
    <property type="protein sequence ID" value="CAK5266736.1"/>
    <property type="molecule type" value="Genomic_DNA"/>
</dbReference>